<evidence type="ECO:0000313" key="2">
    <source>
        <dbReference type="EMBL" id="SDO62135.1"/>
    </source>
</evidence>
<dbReference type="Proteomes" id="UP000198793">
    <property type="component" value="Unassembled WGS sequence"/>
</dbReference>
<feature type="region of interest" description="Disordered" evidence="1">
    <location>
        <begin position="603"/>
        <end position="626"/>
    </location>
</feature>
<proteinExistence type="predicted"/>
<accession>A0A1H0L236</accession>
<dbReference type="EMBL" id="FNIT01000009">
    <property type="protein sequence ID" value="SDO62135.1"/>
    <property type="molecule type" value="Genomic_DNA"/>
</dbReference>
<keyword evidence="3" id="KW-1185">Reference proteome</keyword>
<dbReference type="GO" id="GO:0005886">
    <property type="term" value="C:plasma membrane"/>
    <property type="evidence" value="ECO:0007669"/>
    <property type="project" value="TreeGrafter"/>
</dbReference>
<dbReference type="PROSITE" id="PS51318">
    <property type="entry name" value="TAT"/>
    <property type="match status" value="1"/>
</dbReference>
<dbReference type="OrthoDB" id="225437at2"/>
<gene>
    <name evidence="2" type="ORF">SAMN05192530_1097</name>
</gene>
<organism evidence="2 3">
    <name type="scientific">Aureimonas jatrophae</name>
    <dbReference type="NCBI Taxonomy" id="1166073"/>
    <lineage>
        <taxon>Bacteria</taxon>
        <taxon>Pseudomonadati</taxon>
        <taxon>Pseudomonadota</taxon>
        <taxon>Alphaproteobacteria</taxon>
        <taxon>Hyphomicrobiales</taxon>
        <taxon>Aurantimonadaceae</taxon>
        <taxon>Aureimonas</taxon>
    </lineage>
</organism>
<dbReference type="RefSeq" id="WP_090675808.1">
    <property type="nucleotide sequence ID" value="NZ_FNIT01000009.1"/>
</dbReference>
<evidence type="ECO:0000256" key="1">
    <source>
        <dbReference type="SAM" id="MobiDB-lite"/>
    </source>
</evidence>
<evidence type="ECO:0000313" key="3">
    <source>
        <dbReference type="Proteomes" id="UP000198793"/>
    </source>
</evidence>
<dbReference type="AlphaFoldDB" id="A0A1H0L236"/>
<dbReference type="GO" id="GO:0090313">
    <property type="term" value="P:regulation of protein targeting to membrane"/>
    <property type="evidence" value="ECO:0007669"/>
    <property type="project" value="TreeGrafter"/>
</dbReference>
<sequence length="626" mass="66123">MPNPLRPVAAWASRRFAGGGGARPRRRMLGALAGLAVTGAAIALVVSQIALALPDARREVETRLSRLLDGPVHVDGQASFSLLPLPRASLRDVRILAARPGEDPVAVDVDQVDADFDVVAALLGRVAIKRVTLLRPEITTDAVALPPEPEPGPASPTLPIPFAAQTPEASRRLDDLLLRFSGINEIRVRDGLLRIPGQAGGFSNANLVFRWPGEDEAATLSGSYVWNGEPTQISLVVERPRPFLAGTASPLSVTLNAPPLAVLFSGEGSAGDRLQLAGRLQLSTPSLSRTVRWLGERSLTLPDFGALAFDTQLKVFGQRASLGALEINLGGNQARGALEAARDDRGRPAVSGTLAFDTIDLAAFGGAMAPPPRTIIDFQRPLRTDFLRDIDIDLRLSAARATLDRLRLGELAAAVKVTDGRAVFDVGDMAILGGRGQMRLSLDARPPSRLSGSASLRGIDLSALRETTLMLLPVNSGTANLELEVDTPAGNWGDVALANRTRIELNARDGTLAGLDLRLLRDGGPHTLSAAEAGAGFRTLSARLDGTGGTLRLDAARIETQEGATTLSGRYDLRTADVEATGLFDPVQVEASGRGDAFIPSQPIPFRIGGEWPSPEMTVGPPGRPI</sequence>
<dbReference type="InterPro" id="IPR052894">
    <property type="entry name" value="AsmA-related"/>
</dbReference>
<reference evidence="2 3" key="1">
    <citation type="submission" date="2016-10" db="EMBL/GenBank/DDBJ databases">
        <authorList>
            <person name="de Groot N.N."/>
        </authorList>
    </citation>
    <scope>NUCLEOTIDE SEQUENCE [LARGE SCALE GENOMIC DNA]</scope>
    <source>
        <strain evidence="3">L7-484,KACC 16230,DSM 25025</strain>
    </source>
</reference>
<dbReference type="PANTHER" id="PTHR30441">
    <property type="entry name" value="DUF748 DOMAIN-CONTAINING PROTEIN"/>
    <property type="match status" value="1"/>
</dbReference>
<protein>
    <submittedName>
        <fullName evidence="2">Uncharacterized protein involved in outer membrane biogenesis</fullName>
    </submittedName>
</protein>
<dbReference type="STRING" id="1166073.SAMN05192530_1097"/>
<dbReference type="InterPro" id="IPR006311">
    <property type="entry name" value="TAT_signal"/>
</dbReference>
<dbReference type="PANTHER" id="PTHR30441:SF8">
    <property type="entry name" value="DUF748 DOMAIN-CONTAINING PROTEIN"/>
    <property type="match status" value="1"/>
</dbReference>
<name>A0A1H0L236_9HYPH</name>